<dbReference type="GO" id="GO:0032259">
    <property type="term" value="P:methylation"/>
    <property type="evidence" value="ECO:0007669"/>
    <property type="project" value="UniProtKB-KW"/>
</dbReference>
<dbReference type="Pfam" id="PF01728">
    <property type="entry name" value="FtsJ"/>
    <property type="match status" value="1"/>
</dbReference>
<evidence type="ECO:0000256" key="1">
    <source>
        <dbReference type="ARBA" id="ARBA00022884"/>
    </source>
</evidence>
<dbReference type="PANTHER" id="PTHR32319">
    <property type="entry name" value="BACTERIAL HEMOLYSIN-LIKE PROTEIN"/>
    <property type="match status" value="1"/>
</dbReference>
<dbReference type="InterPro" id="IPR047048">
    <property type="entry name" value="TlyA"/>
</dbReference>
<dbReference type="PROSITE" id="PS50889">
    <property type="entry name" value="S4"/>
    <property type="match status" value="1"/>
</dbReference>
<dbReference type="AlphaFoldDB" id="A0A8H2M517"/>
<protein>
    <submittedName>
        <fullName evidence="5">16S/23S rRNA (Cytidine-2'-O)-methyltransferase TlyA</fullName>
        <ecNumber evidence="5">2.1.1.226</ecNumber>
    </submittedName>
</protein>
<dbReference type="InterPro" id="IPR036986">
    <property type="entry name" value="S4_RNA-bd_sf"/>
</dbReference>
<keyword evidence="6" id="KW-1185">Reference proteome</keyword>
<name>A0A8H2M517_9FIRM</name>
<dbReference type="PANTHER" id="PTHR32319:SF0">
    <property type="entry name" value="BACTERIAL HEMOLYSIN-LIKE PROTEIN"/>
    <property type="match status" value="1"/>
</dbReference>
<dbReference type="SMART" id="SM00363">
    <property type="entry name" value="S4"/>
    <property type="match status" value="1"/>
</dbReference>
<evidence type="ECO:0000256" key="3">
    <source>
        <dbReference type="PROSITE-ProRule" id="PRU00182"/>
    </source>
</evidence>
<accession>A0A8H2M517</accession>
<evidence type="ECO:0000313" key="5">
    <source>
        <dbReference type="EMBL" id="VFB16058.1"/>
    </source>
</evidence>
<organism evidence="5 6">
    <name type="scientific">Urinicoccus massiliensis</name>
    <dbReference type="NCBI Taxonomy" id="1723382"/>
    <lineage>
        <taxon>Bacteria</taxon>
        <taxon>Bacillati</taxon>
        <taxon>Bacillota</taxon>
        <taxon>Tissierellia</taxon>
        <taxon>Tissierellales</taxon>
        <taxon>Peptoniphilaceae</taxon>
        <taxon>Urinicoccus</taxon>
    </lineage>
</organism>
<dbReference type="InterPro" id="IPR004538">
    <property type="entry name" value="Hemolysin_A/TlyA"/>
</dbReference>
<comment type="caution">
    <text evidence="5">The sequence shown here is derived from an EMBL/GenBank/DDBJ whole genome shotgun (WGS) entry which is preliminary data.</text>
</comment>
<dbReference type="SUPFAM" id="SSF55174">
    <property type="entry name" value="Alpha-L RNA-binding motif"/>
    <property type="match status" value="1"/>
</dbReference>
<keyword evidence="5" id="KW-0808">Transferase</keyword>
<dbReference type="InterPro" id="IPR002877">
    <property type="entry name" value="RNA_MeTrfase_FtsJ_dom"/>
</dbReference>
<evidence type="ECO:0000259" key="4">
    <source>
        <dbReference type="SMART" id="SM00363"/>
    </source>
</evidence>
<dbReference type="NCBIfam" id="TIGR00478">
    <property type="entry name" value="tly"/>
    <property type="match status" value="1"/>
</dbReference>
<keyword evidence="1 3" id="KW-0694">RNA-binding</keyword>
<evidence type="ECO:0000256" key="2">
    <source>
        <dbReference type="ARBA" id="ARBA00029460"/>
    </source>
</evidence>
<dbReference type="EC" id="2.1.1.226" evidence="5"/>
<dbReference type="PIRSF" id="PIRSF005578">
    <property type="entry name" value="TlyA"/>
    <property type="match status" value="1"/>
</dbReference>
<dbReference type="GO" id="GO:0008168">
    <property type="term" value="F:methyltransferase activity"/>
    <property type="evidence" value="ECO:0007669"/>
    <property type="project" value="UniProtKB-KW"/>
</dbReference>
<dbReference type="InterPro" id="IPR002942">
    <property type="entry name" value="S4_RNA-bd"/>
</dbReference>
<dbReference type="SUPFAM" id="SSF53335">
    <property type="entry name" value="S-adenosyl-L-methionine-dependent methyltransferases"/>
    <property type="match status" value="1"/>
</dbReference>
<dbReference type="EMBL" id="CAACYI010000001">
    <property type="protein sequence ID" value="VFB16058.1"/>
    <property type="molecule type" value="Genomic_DNA"/>
</dbReference>
<dbReference type="Gene3D" id="3.40.50.150">
    <property type="entry name" value="Vaccinia Virus protein VP39"/>
    <property type="match status" value="1"/>
</dbReference>
<sequence length="269" mass="29899">MAKDRIRADLLVYEQGLASSREKAKRLIMAGLVVHGSERIDKPGQLLNREDQLRLKGQMKYVSRGGYKLEKILENEEIDLKGKVCIDIGASTGGFTDCMLQHGAKKVYCIDVGYNQLDYSLRQNPQVVNMEKVNIRHLDPETFEERADFISIDVSFISLELVLDVARDLLKDQGQICALVKPQFEAGKDKVGKGGIIRDPKVHLEVLNKMAGLFKDLDLDVENLTPSPIHGTKGNIEFLALLEKGYQEKELGLAQIVKDAHANGGQDAG</sequence>
<evidence type="ECO:0000313" key="6">
    <source>
        <dbReference type="Proteomes" id="UP000377798"/>
    </source>
</evidence>
<keyword evidence="5" id="KW-0489">Methyltransferase</keyword>
<dbReference type="Gene3D" id="3.10.290.10">
    <property type="entry name" value="RNA-binding S4 domain"/>
    <property type="match status" value="1"/>
</dbReference>
<dbReference type="Pfam" id="PF01479">
    <property type="entry name" value="S4"/>
    <property type="match status" value="1"/>
</dbReference>
<dbReference type="CDD" id="cd00165">
    <property type="entry name" value="S4"/>
    <property type="match status" value="1"/>
</dbReference>
<dbReference type="Proteomes" id="UP000377798">
    <property type="component" value="Unassembled WGS sequence"/>
</dbReference>
<gene>
    <name evidence="5" type="primary">tlyA</name>
    <name evidence="5" type="ORF">NCTC13150_00574</name>
</gene>
<dbReference type="RefSeq" id="WP_131748533.1">
    <property type="nucleotide sequence ID" value="NZ_CAACYI010000001.1"/>
</dbReference>
<dbReference type="CDD" id="cd02440">
    <property type="entry name" value="AdoMet_MTases"/>
    <property type="match status" value="1"/>
</dbReference>
<reference evidence="5 6" key="1">
    <citation type="submission" date="2019-02" db="EMBL/GenBank/DDBJ databases">
        <authorList>
            <consortium name="Pathogen Informatics"/>
        </authorList>
    </citation>
    <scope>NUCLEOTIDE SEQUENCE [LARGE SCALE GENOMIC DNA]</scope>
    <source>
        <strain evidence="5 6">3012STDY7089603</strain>
    </source>
</reference>
<comment type="similarity">
    <text evidence="2">Belongs to the TlyA family.</text>
</comment>
<feature type="domain" description="RNA-binding S4" evidence="4">
    <location>
        <begin position="6"/>
        <end position="70"/>
    </location>
</feature>
<dbReference type="GO" id="GO:0003723">
    <property type="term" value="F:RNA binding"/>
    <property type="evidence" value="ECO:0007669"/>
    <property type="project" value="UniProtKB-KW"/>
</dbReference>
<proteinExistence type="inferred from homology"/>
<dbReference type="InterPro" id="IPR029063">
    <property type="entry name" value="SAM-dependent_MTases_sf"/>
</dbReference>